<organism evidence="2 3">
    <name type="scientific">Naegleria fowleri</name>
    <name type="common">Brain eating amoeba</name>
    <dbReference type="NCBI Taxonomy" id="5763"/>
    <lineage>
        <taxon>Eukaryota</taxon>
        <taxon>Discoba</taxon>
        <taxon>Heterolobosea</taxon>
        <taxon>Tetramitia</taxon>
        <taxon>Eutetramitia</taxon>
        <taxon>Vahlkampfiidae</taxon>
        <taxon>Naegleria</taxon>
    </lineage>
</organism>
<sequence length="90" mass="10864">MSSLVARDQASSTALDIPKFVFNTLMWGWFIYRTGEWLFYFLLRKFKIPHVPKFQYNHNLKLSENMAFREKWKKKSLFSPDDDDLRALQL</sequence>
<gene>
    <name evidence="2" type="ORF">FDP41_010866</name>
</gene>
<comment type="caution">
    <text evidence="2">The sequence shown here is derived from an EMBL/GenBank/DDBJ whole genome shotgun (WGS) entry which is preliminary data.</text>
</comment>
<keyword evidence="1" id="KW-0812">Transmembrane</keyword>
<dbReference type="EMBL" id="VFQX01000007">
    <property type="protein sequence ID" value="KAF0982887.1"/>
    <property type="molecule type" value="Genomic_DNA"/>
</dbReference>
<evidence type="ECO:0000313" key="2">
    <source>
        <dbReference type="EMBL" id="KAF0982887.1"/>
    </source>
</evidence>
<dbReference type="AlphaFoldDB" id="A0A6A5C077"/>
<keyword evidence="3" id="KW-1185">Reference proteome</keyword>
<evidence type="ECO:0000256" key="1">
    <source>
        <dbReference type="SAM" id="Phobius"/>
    </source>
</evidence>
<reference evidence="2 3" key="1">
    <citation type="journal article" date="2019" name="Sci. Rep.">
        <title>Nanopore sequencing improves the draft genome of the human pathogenic amoeba Naegleria fowleri.</title>
        <authorList>
            <person name="Liechti N."/>
            <person name="Schurch N."/>
            <person name="Bruggmann R."/>
            <person name="Wittwer M."/>
        </authorList>
    </citation>
    <scope>NUCLEOTIDE SEQUENCE [LARGE SCALE GENOMIC DNA]</scope>
    <source>
        <strain evidence="2 3">ATCC 30894</strain>
    </source>
</reference>
<dbReference type="Proteomes" id="UP000444721">
    <property type="component" value="Unassembled WGS sequence"/>
</dbReference>
<dbReference type="OrthoDB" id="10267531at2759"/>
<dbReference type="GeneID" id="68118081"/>
<feature type="transmembrane region" description="Helical" evidence="1">
    <location>
        <begin position="20"/>
        <end position="43"/>
    </location>
</feature>
<name>A0A6A5C077_NAEFO</name>
<evidence type="ECO:0000313" key="3">
    <source>
        <dbReference type="Proteomes" id="UP000444721"/>
    </source>
</evidence>
<dbReference type="RefSeq" id="XP_044567600.1">
    <property type="nucleotide sequence ID" value="XM_044701210.1"/>
</dbReference>
<protein>
    <submittedName>
        <fullName evidence="2">Uncharacterized protein</fullName>
    </submittedName>
</protein>
<dbReference type="VEuPathDB" id="AmoebaDB:NfTy_015320"/>
<dbReference type="VEuPathDB" id="AmoebaDB:FDP41_010866"/>
<proteinExistence type="predicted"/>
<accession>A0A6A5C077</accession>
<keyword evidence="1" id="KW-0472">Membrane</keyword>
<keyword evidence="1" id="KW-1133">Transmembrane helix</keyword>